<sequence length="410" mass="47938">MINEIQNKITHFLNEIKEGKFLKENKSKLISSWKSLEKPDPPSESDVLLFSKKNYKNTNQTVLFLLIHYLEKKGIELKGFLKEISKCIEENDKGGYMSEMVEYDYNGDECNKNDYNETEGSNDNDYNQPTVPPSTPLNINTDILCFIKNCINDHLDFKNIINDLNNKDYSSLDLFIKNNPVDIPLKFYFSILFFLNSESPLDQISILLRNVSPLMHEMHKNEKREVNEIRSHKYDRNNHFDHDHDFTHKPHNNDFLFKECKKFLKFIIFKKDSKIKNQVDLNLKSLFINEFSRIKFYINNDFLNKILIVGQSSFNQLKGVNTLNLGENSEENILPIEIKLPKGYNYHSLFVCPVLKVLCGDDNPPVVLKCNHVISLQAADILSNFESHENFKCPYCPEMCNNKEIVRIEL</sequence>
<keyword evidence="2" id="KW-1185">Reference proteome</keyword>
<dbReference type="VEuPathDB" id="MicrosporidiaDB:NBO_499g0001"/>
<name>R0M2F2_NOSB1</name>
<dbReference type="Proteomes" id="UP000016927">
    <property type="component" value="Unassembled WGS sequence"/>
</dbReference>
<dbReference type="GO" id="GO:0034657">
    <property type="term" value="C:GID complex"/>
    <property type="evidence" value="ECO:0007669"/>
    <property type="project" value="TreeGrafter"/>
</dbReference>
<accession>R0M2F2</accession>
<dbReference type="PANTHER" id="PTHR12170">
    <property type="entry name" value="MACROPHAGE ERYTHROBLAST ATTACHER-RELATED"/>
    <property type="match status" value="1"/>
</dbReference>
<dbReference type="OrthoDB" id="1933281at2759"/>
<dbReference type="GO" id="GO:0004842">
    <property type="term" value="F:ubiquitin-protein transferase activity"/>
    <property type="evidence" value="ECO:0007669"/>
    <property type="project" value="InterPro"/>
</dbReference>
<gene>
    <name evidence="1" type="primary">RMD5</name>
    <name evidence="1" type="ORF">NBO_499g0001</name>
</gene>
<dbReference type="STRING" id="578461.R0M2F2"/>
<protein>
    <submittedName>
        <fullName evidence="1">RMD5-like protein</fullName>
    </submittedName>
</protein>
<proteinExistence type="predicted"/>
<evidence type="ECO:0000313" key="2">
    <source>
        <dbReference type="Proteomes" id="UP000016927"/>
    </source>
</evidence>
<dbReference type="GO" id="GO:0005634">
    <property type="term" value="C:nucleus"/>
    <property type="evidence" value="ECO:0007669"/>
    <property type="project" value="TreeGrafter"/>
</dbReference>
<dbReference type="HOGENOM" id="CLU_826470_0_0_1"/>
<dbReference type="PANTHER" id="PTHR12170:SF3">
    <property type="entry name" value="GH10162P"/>
    <property type="match status" value="1"/>
</dbReference>
<organism evidence="1 2">
    <name type="scientific">Nosema bombycis (strain CQ1 / CVCC 102059)</name>
    <name type="common">Microsporidian parasite</name>
    <name type="synonym">Pebrine of silkworm</name>
    <dbReference type="NCBI Taxonomy" id="578461"/>
    <lineage>
        <taxon>Eukaryota</taxon>
        <taxon>Fungi</taxon>
        <taxon>Fungi incertae sedis</taxon>
        <taxon>Microsporidia</taxon>
        <taxon>Nosematidae</taxon>
        <taxon>Nosema</taxon>
    </lineage>
</organism>
<dbReference type="InterPro" id="IPR045098">
    <property type="entry name" value="Fyv10_fam"/>
</dbReference>
<reference evidence="1 2" key="1">
    <citation type="journal article" date="2013" name="BMC Genomics">
        <title>Comparative genomics of parasitic silkworm microsporidia reveal an association between genome expansion and host adaptation.</title>
        <authorList>
            <person name="Pan G."/>
            <person name="Xu J."/>
            <person name="Li T."/>
            <person name="Xia Q."/>
            <person name="Liu S.L."/>
            <person name="Zhang G."/>
            <person name="Li S."/>
            <person name="Li C."/>
            <person name="Liu H."/>
            <person name="Yang L."/>
            <person name="Liu T."/>
            <person name="Zhang X."/>
            <person name="Wu Z."/>
            <person name="Fan W."/>
            <person name="Dang X."/>
            <person name="Xiang H."/>
            <person name="Tao M."/>
            <person name="Li Y."/>
            <person name="Hu J."/>
            <person name="Li Z."/>
            <person name="Lin L."/>
            <person name="Luo J."/>
            <person name="Geng L."/>
            <person name="Wang L."/>
            <person name="Long M."/>
            <person name="Wan Y."/>
            <person name="He N."/>
            <person name="Zhang Z."/>
            <person name="Lu C."/>
            <person name="Keeling P.J."/>
            <person name="Wang J."/>
            <person name="Xiang Z."/>
            <person name="Zhou Z."/>
        </authorList>
    </citation>
    <scope>NUCLEOTIDE SEQUENCE [LARGE SCALE GENOMIC DNA]</scope>
    <source>
        <strain evidence="2">CQ1 / CVCC 102059</strain>
    </source>
</reference>
<dbReference type="GO" id="GO:0005737">
    <property type="term" value="C:cytoplasm"/>
    <property type="evidence" value="ECO:0007669"/>
    <property type="project" value="TreeGrafter"/>
</dbReference>
<evidence type="ECO:0000313" key="1">
    <source>
        <dbReference type="EMBL" id="EOB12219.1"/>
    </source>
</evidence>
<dbReference type="GO" id="GO:0043161">
    <property type="term" value="P:proteasome-mediated ubiquitin-dependent protein catabolic process"/>
    <property type="evidence" value="ECO:0007669"/>
    <property type="project" value="InterPro"/>
</dbReference>
<dbReference type="EMBL" id="KB909407">
    <property type="protein sequence ID" value="EOB12219.1"/>
    <property type="molecule type" value="Genomic_DNA"/>
</dbReference>
<dbReference type="AlphaFoldDB" id="R0M2F2"/>